<evidence type="ECO:0000256" key="1">
    <source>
        <dbReference type="SAM" id="MobiDB-lite"/>
    </source>
</evidence>
<organism evidence="2">
    <name type="scientific">viral metagenome</name>
    <dbReference type="NCBI Taxonomy" id="1070528"/>
    <lineage>
        <taxon>unclassified sequences</taxon>
        <taxon>metagenomes</taxon>
        <taxon>organismal metagenomes</taxon>
    </lineage>
</organism>
<sequence>MRLVDIYSVLIYTYYSLNYNEQTTDWLTLSDLNDFITHVDANGDIIDYDDYYGFGGYGGNPKKARALYFAITVQDIPYIDSMGIQRSLSSEIRRSFLELAEGKKKKVRKVRSRKVRSRKVRSRKVRSRKVRSQKVRHRK</sequence>
<proteinExistence type="predicted"/>
<feature type="region of interest" description="Disordered" evidence="1">
    <location>
        <begin position="107"/>
        <end position="139"/>
    </location>
</feature>
<dbReference type="AlphaFoldDB" id="A0A6C0CE49"/>
<evidence type="ECO:0000313" key="2">
    <source>
        <dbReference type="EMBL" id="QHT01969.1"/>
    </source>
</evidence>
<accession>A0A6C0CE49</accession>
<dbReference type="EMBL" id="MN739384">
    <property type="protein sequence ID" value="QHT01969.1"/>
    <property type="molecule type" value="Genomic_DNA"/>
</dbReference>
<name>A0A6C0CE49_9ZZZZ</name>
<protein>
    <submittedName>
        <fullName evidence="2">Uncharacterized protein</fullName>
    </submittedName>
</protein>
<reference evidence="2" key="1">
    <citation type="journal article" date="2020" name="Nature">
        <title>Giant virus diversity and host interactions through global metagenomics.</title>
        <authorList>
            <person name="Schulz F."/>
            <person name="Roux S."/>
            <person name="Paez-Espino D."/>
            <person name="Jungbluth S."/>
            <person name="Walsh D.A."/>
            <person name="Denef V.J."/>
            <person name="McMahon K.D."/>
            <person name="Konstantinidis K.T."/>
            <person name="Eloe-Fadrosh E.A."/>
            <person name="Kyrpides N.C."/>
            <person name="Woyke T."/>
        </authorList>
    </citation>
    <scope>NUCLEOTIDE SEQUENCE</scope>
    <source>
        <strain evidence="2">GVMAG-M-3300020523-10</strain>
    </source>
</reference>